<gene>
    <name evidence="2" type="ORF">BJ125_11424</name>
    <name evidence="3" type="ORF">SAMN05892882_11424</name>
</gene>
<evidence type="ECO:0000313" key="4">
    <source>
        <dbReference type="Proteomes" id="UP000252631"/>
    </source>
</evidence>
<dbReference type="AlphaFoldDB" id="A0A336JTU1"/>
<feature type="transmembrane region" description="Helical" evidence="1">
    <location>
        <begin position="48"/>
        <end position="68"/>
    </location>
</feature>
<keyword evidence="1" id="KW-0812">Transmembrane</keyword>
<protein>
    <recommendedName>
        <fullName evidence="6">Integral membrane protein</fullName>
    </recommendedName>
</protein>
<evidence type="ECO:0000313" key="5">
    <source>
        <dbReference type="Proteomes" id="UP000256343"/>
    </source>
</evidence>
<keyword evidence="1" id="KW-1133">Transmembrane helix</keyword>
<dbReference type="EMBL" id="QRDT01000014">
    <property type="protein sequence ID" value="RED31786.1"/>
    <property type="molecule type" value="Genomic_DNA"/>
</dbReference>
<evidence type="ECO:0000256" key="1">
    <source>
        <dbReference type="SAM" id="Phobius"/>
    </source>
</evidence>
<dbReference type="EMBL" id="UFQQ01000014">
    <property type="protein sequence ID" value="SSW91766.1"/>
    <property type="molecule type" value="Genomic_DNA"/>
</dbReference>
<dbReference type="Proteomes" id="UP000256343">
    <property type="component" value="Unassembled WGS sequence"/>
</dbReference>
<organism evidence="3 4">
    <name type="scientific">Rhodopseudomonas pentothenatexigens</name>
    <dbReference type="NCBI Taxonomy" id="999699"/>
    <lineage>
        <taxon>Bacteria</taxon>
        <taxon>Pseudomonadati</taxon>
        <taxon>Pseudomonadota</taxon>
        <taxon>Alphaproteobacteria</taxon>
        <taxon>Hyphomicrobiales</taxon>
        <taxon>Nitrobacteraceae</taxon>
        <taxon>Rhodopseudomonas</taxon>
    </lineage>
</organism>
<evidence type="ECO:0000313" key="3">
    <source>
        <dbReference type="EMBL" id="SSW91766.1"/>
    </source>
</evidence>
<sequence>MMRASMIRPSALLRRALQADALVSGAMALLLTLAAGTLSRLLALPEPLLLDTGLFLIGYAALVGWLGTRAVLPRTMVLIVIAGNALWTLGSVALLLSGPVAPNALGIAFVLVQATAVGIFAELQFIGLRRSEAAVAA</sequence>
<keyword evidence="1" id="KW-0472">Membrane</keyword>
<proteinExistence type="predicted"/>
<accession>A0A336JTU1</accession>
<evidence type="ECO:0000313" key="2">
    <source>
        <dbReference type="EMBL" id="RED31786.1"/>
    </source>
</evidence>
<reference evidence="3 4" key="1">
    <citation type="submission" date="2017-08" db="EMBL/GenBank/DDBJ databases">
        <authorList>
            <person name="de Groot N.N."/>
        </authorList>
    </citation>
    <scope>NUCLEOTIDE SEQUENCE [LARGE SCALE GENOMIC DNA]</scope>
    <source>
        <strain evidence="3 4">JA575</strain>
    </source>
</reference>
<dbReference type="Proteomes" id="UP000252631">
    <property type="component" value="Unassembled WGS sequence"/>
</dbReference>
<feature type="transmembrane region" description="Helical" evidence="1">
    <location>
        <begin position="75"/>
        <end position="97"/>
    </location>
</feature>
<reference evidence="2 5" key="2">
    <citation type="submission" date="2018-07" db="EMBL/GenBank/DDBJ databases">
        <title>Genomic Encyclopedia of Archaeal and Bacterial Type Strains, Phase II (KMG-II): from individual species to whole genera.</title>
        <authorList>
            <person name="Goeker M."/>
        </authorList>
    </citation>
    <scope>NUCLEOTIDE SEQUENCE [LARGE SCALE GENOMIC DNA]</scope>
    <source>
        <strain evidence="2 5">JA575</strain>
    </source>
</reference>
<feature type="transmembrane region" description="Helical" evidence="1">
    <location>
        <begin position="103"/>
        <end position="121"/>
    </location>
</feature>
<feature type="transmembrane region" description="Helical" evidence="1">
    <location>
        <begin position="21"/>
        <end position="42"/>
    </location>
</feature>
<name>A0A336JTU1_9BRAD</name>
<keyword evidence="5" id="KW-1185">Reference proteome</keyword>
<evidence type="ECO:0008006" key="6">
    <source>
        <dbReference type="Google" id="ProtNLM"/>
    </source>
</evidence>